<feature type="compositionally biased region" description="Low complexity" evidence="1">
    <location>
        <begin position="167"/>
        <end position="184"/>
    </location>
</feature>
<accession>B8LDF6</accession>
<evidence type="ECO:0000313" key="3">
    <source>
        <dbReference type="Proteomes" id="UP000001449"/>
    </source>
</evidence>
<organism evidence="2 3">
    <name type="scientific">Thalassiosira pseudonana</name>
    <name type="common">Marine diatom</name>
    <name type="synonym">Cyclotella nana</name>
    <dbReference type="NCBI Taxonomy" id="35128"/>
    <lineage>
        <taxon>Eukaryota</taxon>
        <taxon>Sar</taxon>
        <taxon>Stramenopiles</taxon>
        <taxon>Ochrophyta</taxon>
        <taxon>Bacillariophyta</taxon>
        <taxon>Coscinodiscophyceae</taxon>
        <taxon>Thalassiosirophycidae</taxon>
        <taxon>Thalassiosirales</taxon>
        <taxon>Thalassiosiraceae</taxon>
        <taxon>Thalassiosira</taxon>
    </lineage>
</organism>
<feature type="region of interest" description="Disordered" evidence="1">
    <location>
        <begin position="272"/>
        <end position="294"/>
    </location>
</feature>
<dbReference type="PaxDb" id="35128-Thaps25493"/>
<feature type="region of interest" description="Disordered" evidence="1">
    <location>
        <begin position="167"/>
        <end position="186"/>
    </location>
</feature>
<evidence type="ECO:0000256" key="1">
    <source>
        <dbReference type="SAM" id="MobiDB-lite"/>
    </source>
</evidence>
<dbReference type="GeneID" id="7449947"/>
<dbReference type="InParanoid" id="B8LDF6"/>
<protein>
    <recommendedName>
        <fullName evidence="4">HMG box domain-containing protein</fullName>
    </recommendedName>
</protein>
<dbReference type="HOGENOM" id="CLU_948296_0_0_1"/>
<gene>
    <name evidence="2" type="ORF">THAPSDRAFT_25493</name>
</gene>
<dbReference type="InterPro" id="IPR036910">
    <property type="entry name" value="HMG_box_dom_sf"/>
</dbReference>
<keyword evidence="3" id="KW-1185">Reference proteome</keyword>
<evidence type="ECO:0008006" key="4">
    <source>
        <dbReference type="Google" id="ProtNLM"/>
    </source>
</evidence>
<dbReference type="Proteomes" id="UP000001449">
    <property type="component" value="Unassembled WGS sequence"/>
</dbReference>
<evidence type="ECO:0000313" key="2">
    <source>
        <dbReference type="EMBL" id="EED86701.1"/>
    </source>
</evidence>
<dbReference type="KEGG" id="tps:THAPSDRAFT_25493"/>
<dbReference type="AlphaFoldDB" id="B8LDF6"/>
<reference evidence="2 3" key="2">
    <citation type="journal article" date="2008" name="Nature">
        <title>The Phaeodactylum genome reveals the evolutionary history of diatom genomes.</title>
        <authorList>
            <person name="Bowler C."/>
            <person name="Allen A.E."/>
            <person name="Badger J.H."/>
            <person name="Grimwood J."/>
            <person name="Jabbari K."/>
            <person name="Kuo A."/>
            <person name="Maheswari U."/>
            <person name="Martens C."/>
            <person name="Maumus F."/>
            <person name="Otillar R.P."/>
            <person name="Rayko E."/>
            <person name="Salamov A."/>
            <person name="Vandepoele K."/>
            <person name="Beszteri B."/>
            <person name="Gruber A."/>
            <person name="Heijde M."/>
            <person name="Katinka M."/>
            <person name="Mock T."/>
            <person name="Valentin K."/>
            <person name="Verret F."/>
            <person name="Berges J.A."/>
            <person name="Brownlee C."/>
            <person name="Cadoret J.P."/>
            <person name="Chiovitti A."/>
            <person name="Choi C.J."/>
            <person name="Coesel S."/>
            <person name="De Martino A."/>
            <person name="Detter J.C."/>
            <person name="Durkin C."/>
            <person name="Falciatore A."/>
            <person name="Fournet J."/>
            <person name="Haruta M."/>
            <person name="Huysman M.J."/>
            <person name="Jenkins B.D."/>
            <person name="Jiroutova K."/>
            <person name="Jorgensen R.E."/>
            <person name="Joubert Y."/>
            <person name="Kaplan A."/>
            <person name="Kroger N."/>
            <person name="Kroth P.G."/>
            <person name="La Roche J."/>
            <person name="Lindquist E."/>
            <person name="Lommer M."/>
            <person name="Martin-Jezequel V."/>
            <person name="Lopez P.J."/>
            <person name="Lucas S."/>
            <person name="Mangogna M."/>
            <person name="McGinnis K."/>
            <person name="Medlin L.K."/>
            <person name="Montsant A."/>
            <person name="Oudot-Le Secq M.P."/>
            <person name="Napoli C."/>
            <person name="Obornik M."/>
            <person name="Parker M.S."/>
            <person name="Petit J.L."/>
            <person name="Porcel B.M."/>
            <person name="Poulsen N."/>
            <person name="Robison M."/>
            <person name="Rychlewski L."/>
            <person name="Rynearson T.A."/>
            <person name="Schmutz J."/>
            <person name="Shapiro H."/>
            <person name="Siaut M."/>
            <person name="Stanley M."/>
            <person name="Sussman M.R."/>
            <person name="Taylor A.R."/>
            <person name="Vardi A."/>
            <person name="von Dassow P."/>
            <person name="Vyverman W."/>
            <person name="Willis A."/>
            <person name="Wyrwicz L.S."/>
            <person name="Rokhsar D.S."/>
            <person name="Weissenbach J."/>
            <person name="Armbrust E.V."/>
            <person name="Green B.R."/>
            <person name="Van de Peer Y."/>
            <person name="Grigoriev I.V."/>
        </authorList>
    </citation>
    <scope>NUCLEOTIDE SEQUENCE [LARGE SCALE GENOMIC DNA]</scope>
    <source>
        <strain evidence="2 3">CCMP1335</strain>
    </source>
</reference>
<proteinExistence type="predicted"/>
<dbReference type="Gene3D" id="1.10.30.10">
    <property type="entry name" value="High mobility group box domain"/>
    <property type="match status" value="1"/>
</dbReference>
<name>B8LDF6_THAPS</name>
<reference evidence="2 3" key="1">
    <citation type="journal article" date="2004" name="Science">
        <title>The genome of the diatom Thalassiosira pseudonana: ecology, evolution, and metabolism.</title>
        <authorList>
            <person name="Armbrust E.V."/>
            <person name="Berges J.A."/>
            <person name="Bowler C."/>
            <person name="Green B.R."/>
            <person name="Martinez D."/>
            <person name="Putnam N.H."/>
            <person name="Zhou S."/>
            <person name="Allen A.E."/>
            <person name="Apt K.E."/>
            <person name="Bechner M."/>
            <person name="Brzezinski M.A."/>
            <person name="Chaal B.K."/>
            <person name="Chiovitti A."/>
            <person name="Davis A.K."/>
            <person name="Demarest M.S."/>
            <person name="Detter J.C."/>
            <person name="Glavina T."/>
            <person name="Goodstein D."/>
            <person name="Hadi M.Z."/>
            <person name="Hellsten U."/>
            <person name="Hildebrand M."/>
            <person name="Jenkins B.D."/>
            <person name="Jurka J."/>
            <person name="Kapitonov V.V."/>
            <person name="Kroger N."/>
            <person name="Lau W.W."/>
            <person name="Lane T.W."/>
            <person name="Larimer F.W."/>
            <person name="Lippmeier J.C."/>
            <person name="Lucas S."/>
            <person name="Medina M."/>
            <person name="Montsant A."/>
            <person name="Obornik M."/>
            <person name="Parker M.S."/>
            <person name="Palenik B."/>
            <person name="Pazour G.J."/>
            <person name="Richardson P.M."/>
            <person name="Rynearson T.A."/>
            <person name="Saito M.A."/>
            <person name="Schwartz D.C."/>
            <person name="Thamatrakoln K."/>
            <person name="Valentin K."/>
            <person name="Vardi A."/>
            <person name="Wilkerson F.P."/>
            <person name="Rokhsar D.S."/>
        </authorList>
    </citation>
    <scope>NUCLEOTIDE SEQUENCE [LARGE SCALE GENOMIC DNA]</scope>
    <source>
        <strain evidence="2 3">CCMP1335</strain>
    </source>
</reference>
<sequence length="294" mass="32965">MASTKVDEQGQVPSRPYSAWNIFFQLEREWILQKKLGVVNSSLLSDDLFVATDPRYINSGRSRLPSRYQDLNLPSDWWITGKGRRRKRLHRKSHGKISFKELSSMISSAWVSADSETREFCYRLAAIGMLEYKNKKNSRMHRSTTPLVPASPDKKEAVVAVVVSEELNSNKSTSSPSPSSIASSQYCGPCQTVTPVTTSSSGDSPRMRELVGEYISRLQNKIVKANRQQRSIKLVDMDDDDIMKLWNESPANDDNSMASVVFDQLFYSPPPSRGDALEGDGYSSVDEMSCGRGM</sequence>
<dbReference type="RefSeq" id="XP_002296973.1">
    <property type="nucleotide sequence ID" value="XM_002296937.1"/>
</dbReference>
<dbReference type="EMBL" id="DS999419">
    <property type="protein sequence ID" value="EED86701.1"/>
    <property type="molecule type" value="Genomic_DNA"/>
</dbReference>